<keyword evidence="8" id="KW-1185">Reference proteome</keyword>
<dbReference type="PANTHER" id="PTHR32479:SF19">
    <property type="entry name" value="ANAEROBIC GLYCEROL-3-PHOSPHATE DEHYDROGENASE SUBUNIT C"/>
    <property type="match status" value="1"/>
</dbReference>
<dbReference type="InterPro" id="IPR017896">
    <property type="entry name" value="4Fe4S_Fe-S-bd"/>
</dbReference>
<evidence type="ECO:0000256" key="4">
    <source>
        <dbReference type="ARBA" id="ARBA00023004"/>
    </source>
</evidence>
<dbReference type="EMBL" id="AM180252">
    <property type="protein sequence ID" value="CAJ55138.1"/>
    <property type="molecule type" value="Genomic_DNA"/>
</dbReference>
<dbReference type="InterPro" id="IPR017753">
    <property type="entry name" value="G3P_DH_GlpC_su"/>
</dbReference>
<proteinExistence type="predicted"/>
<dbReference type="KEGG" id="lip:LI1084"/>
<dbReference type="InterPro" id="IPR004017">
    <property type="entry name" value="Cys_rich_dom"/>
</dbReference>
<dbReference type="HOGENOM" id="CLU_023081_7_1_7"/>
<dbReference type="PANTHER" id="PTHR32479">
    <property type="entry name" value="GLYCOLATE OXIDASE IRON-SULFUR SUBUNIT"/>
    <property type="match status" value="1"/>
</dbReference>
<dbReference type="PROSITE" id="PS00198">
    <property type="entry name" value="4FE4S_FER_1"/>
    <property type="match status" value="1"/>
</dbReference>
<dbReference type="AlphaFoldDB" id="Q1MPD9"/>
<evidence type="ECO:0000256" key="2">
    <source>
        <dbReference type="ARBA" id="ARBA00022723"/>
    </source>
</evidence>
<keyword evidence="3" id="KW-0677">Repeat</keyword>
<dbReference type="GO" id="GO:0009061">
    <property type="term" value="P:anaerobic respiration"/>
    <property type="evidence" value="ECO:0007669"/>
    <property type="project" value="InterPro"/>
</dbReference>
<dbReference type="GO" id="GO:0016491">
    <property type="term" value="F:oxidoreductase activity"/>
    <property type="evidence" value="ECO:0007669"/>
    <property type="project" value="UniProtKB-ARBA"/>
</dbReference>
<dbReference type="PROSITE" id="PS51379">
    <property type="entry name" value="4FE4S_FER_2"/>
    <property type="match status" value="1"/>
</dbReference>
<dbReference type="Pfam" id="PF13183">
    <property type="entry name" value="Fer4_8"/>
    <property type="match status" value="1"/>
</dbReference>
<keyword evidence="1" id="KW-0004">4Fe-4S</keyword>
<evidence type="ECO:0000256" key="1">
    <source>
        <dbReference type="ARBA" id="ARBA00022485"/>
    </source>
</evidence>
<dbReference type="NCBIfam" id="NF008369">
    <property type="entry name" value="PRK11168.1"/>
    <property type="match status" value="1"/>
</dbReference>
<dbReference type="Pfam" id="PF02754">
    <property type="entry name" value="CCG"/>
    <property type="match status" value="2"/>
</dbReference>
<dbReference type="InterPro" id="IPR017900">
    <property type="entry name" value="4Fe4S_Fe_S_CS"/>
</dbReference>
<dbReference type="SUPFAM" id="SSF46548">
    <property type="entry name" value="alpha-helical ferredoxin"/>
    <property type="match status" value="1"/>
</dbReference>
<keyword evidence="4" id="KW-0408">Iron</keyword>
<evidence type="ECO:0000259" key="6">
    <source>
        <dbReference type="PROSITE" id="PS51379"/>
    </source>
</evidence>
<dbReference type="GO" id="GO:0046872">
    <property type="term" value="F:metal ion binding"/>
    <property type="evidence" value="ECO:0007669"/>
    <property type="project" value="UniProtKB-KW"/>
</dbReference>
<dbReference type="eggNOG" id="COG0247">
    <property type="taxonomic scope" value="Bacteria"/>
</dbReference>
<dbReference type="OrthoDB" id="9770306at2"/>
<sequence length="404" mass="45814">MNPLESIDSCITCSICTINCPVIAATKKFKGPKLTGPSAERFRLKQQKEIEGLSYCSNCKCCDISCPSNVKISSLNMLARAEYYRTRRPPFRDWLLAHAPFLAKLIKWIPYQLQLIGMKSPITRWLLDKIGIDRRASIPFFAPTYFPKLYSKYKKKQKGHYTKKVVFFPGCYINYYEPQTGMDFVAIMEKANYEVILPKVRCCNLPLISNGYYSEGKKVAHHNSKILQQYAEQNIPIVTMCPSCALTLKQEYAELFPEMIDQVTSFSRNIEDACEFIIKLIESKELQINVTLHSTKLLYHTACHLKAQGIGKPGFELLQRLPGANIEDAEAGCCGISGSYGFKKDKYDIATSIGNNLFDIIKKSGALFTLSECGTCRLQMYHHTGVEALHPLTLLHRILKQTPQ</sequence>
<evidence type="ECO:0000256" key="3">
    <source>
        <dbReference type="ARBA" id="ARBA00022737"/>
    </source>
</evidence>
<evidence type="ECO:0000256" key="5">
    <source>
        <dbReference type="ARBA" id="ARBA00023014"/>
    </source>
</evidence>
<name>Q1MPD9_LAWIP</name>
<reference evidence="7 8" key="1">
    <citation type="submission" date="2005-11" db="EMBL/GenBank/DDBJ databases">
        <title>The complete genome sequence of Lawsonia intracellularis: the causative agent of proliferative enteropathy.</title>
        <authorList>
            <person name="Kaur K."/>
            <person name="Zhang Q."/>
            <person name="Beckler D."/>
            <person name="Munir S."/>
            <person name="Li L."/>
            <person name="Kinsley K."/>
            <person name="Herron L."/>
            <person name="Peterson A."/>
            <person name="May B."/>
            <person name="Singh S."/>
            <person name="Gebhart C."/>
            <person name="Kapur V."/>
        </authorList>
    </citation>
    <scope>NUCLEOTIDE SEQUENCE [LARGE SCALE GENOMIC DNA]</scope>
    <source>
        <strain evidence="7 8">PHE/MN1-00</strain>
    </source>
</reference>
<evidence type="ECO:0000313" key="8">
    <source>
        <dbReference type="Proteomes" id="UP000002430"/>
    </source>
</evidence>
<gene>
    <name evidence="7" type="ordered locus">LI1084</name>
</gene>
<organism evidence="7 8">
    <name type="scientific">Lawsonia intracellularis (strain PHE/MN1-00)</name>
    <dbReference type="NCBI Taxonomy" id="363253"/>
    <lineage>
        <taxon>Bacteria</taxon>
        <taxon>Pseudomonadati</taxon>
        <taxon>Thermodesulfobacteriota</taxon>
        <taxon>Desulfovibrionia</taxon>
        <taxon>Desulfovibrionales</taxon>
        <taxon>Desulfovibrionaceae</taxon>
        <taxon>Lawsonia</taxon>
    </lineage>
</organism>
<accession>Q1MPD9</accession>
<keyword evidence="5" id="KW-0411">Iron-sulfur</keyword>
<protein>
    <submittedName>
        <fullName evidence="7">Fe-S oxidoreductase</fullName>
    </submittedName>
</protein>
<dbReference type="NCBIfam" id="TIGR03379">
    <property type="entry name" value="glycerol3P_GlpC"/>
    <property type="match status" value="1"/>
</dbReference>
<dbReference type="InterPro" id="IPR009051">
    <property type="entry name" value="Helical_ferredxn"/>
</dbReference>
<dbReference type="Gene3D" id="1.10.1060.10">
    <property type="entry name" value="Alpha-helical ferredoxin"/>
    <property type="match status" value="1"/>
</dbReference>
<feature type="domain" description="4Fe-4S ferredoxin-type" evidence="6">
    <location>
        <begin position="1"/>
        <end position="30"/>
    </location>
</feature>
<dbReference type="STRING" id="363253.LI1084"/>
<evidence type="ECO:0000313" key="7">
    <source>
        <dbReference type="EMBL" id="CAJ55138.1"/>
    </source>
</evidence>
<dbReference type="Proteomes" id="UP000002430">
    <property type="component" value="Chromosome"/>
</dbReference>
<dbReference type="GO" id="GO:0051539">
    <property type="term" value="F:4 iron, 4 sulfur cluster binding"/>
    <property type="evidence" value="ECO:0007669"/>
    <property type="project" value="UniProtKB-KW"/>
</dbReference>
<dbReference type="GO" id="GO:0016020">
    <property type="term" value="C:membrane"/>
    <property type="evidence" value="ECO:0007669"/>
    <property type="project" value="InterPro"/>
</dbReference>
<dbReference type="GO" id="GO:0009331">
    <property type="term" value="C:glycerol-3-phosphate dehydrogenase (FAD) complex"/>
    <property type="evidence" value="ECO:0007669"/>
    <property type="project" value="InterPro"/>
</dbReference>
<keyword evidence="2" id="KW-0479">Metal-binding</keyword>
<dbReference type="RefSeq" id="WP_011527167.1">
    <property type="nucleotide sequence ID" value="NC_008011.1"/>
</dbReference>